<accession>A0A286UJ04</accession>
<reference evidence="1 2" key="1">
    <citation type="journal article" date="2017" name="Mol. Ecol.">
        <title>Comparative and population genomic landscape of Phellinus noxius: A hypervariable fungus causing root rot in trees.</title>
        <authorList>
            <person name="Chung C.L."/>
            <person name="Lee T.J."/>
            <person name="Akiba M."/>
            <person name="Lee H.H."/>
            <person name="Kuo T.H."/>
            <person name="Liu D."/>
            <person name="Ke H.M."/>
            <person name="Yokoi T."/>
            <person name="Roa M.B."/>
            <person name="Lu M.J."/>
            <person name="Chang Y.Y."/>
            <person name="Ann P.J."/>
            <person name="Tsai J.N."/>
            <person name="Chen C.Y."/>
            <person name="Tzean S.S."/>
            <person name="Ota Y."/>
            <person name="Hattori T."/>
            <person name="Sahashi N."/>
            <person name="Liou R.F."/>
            <person name="Kikuchi T."/>
            <person name="Tsai I.J."/>
        </authorList>
    </citation>
    <scope>NUCLEOTIDE SEQUENCE [LARGE SCALE GENOMIC DNA]</scope>
    <source>
        <strain evidence="1 2">FFPRI411160</strain>
    </source>
</reference>
<evidence type="ECO:0008006" key="3">
    <source>
        <dbReference type="Google" id="ProtNLM"/>
    </source>
</evidence>
<dbReference type="InParanoid" id="A0A286UJ04"/>
<organism evidence="1 2">
    <name type="scientific">Pyrrhoderma noxium</name>
    <dbReference type="NCBI Taxonomy" id="2282107"/>
    <lineage>
        <taxon>Eukaryota</taxon>
        <taxon>Fungi</taxon>
        <taxon>Dikarya</taxon>
        <taxon>Basidiomycota</taxon>
        <taxon>Agaricomycotina</taxon>
        <taxon>Agaricomycetes</taxon>
        <taxon>Hymenochaetales</taxon>
        <taxon>Hymenochaetaceae</taxon>
        <taxon>Pyrrhoderma</taxon>
    </lineage>
</organism>
<keyword evidence="2" id="KW-1185">Reference proteome</keyword>
<name>A0A286UJ04_9AGAM</name>
<evidence type="ECO:0000313" key="2">
    <source>
        <dbReference type="Proteomes" id="UP000217199"/>
    </source>
</evidence>
<dbReference type="OrthoDB" id="3258555at2759"/>
<evidence type="ECO:0000313" key="1">
    <source>
        <dbReference type="EMBL" id="PAV19572.1"/>
    </source>
</evidence>
<comment type="caution">
    <text evidence="1">The sequence shown here is derived from an EMBL/GenBank/DDBJ whole genome shotgun (WGS) entry which is preliminary data.</text>
</comment>
<dbReference type="EMBL" id="NBII01000004">
    <property type="protein sequence ID" value="PAV19572.1"/>
    <property type="molecule type" value="Genomic_DNA"/>
</dbReference>
<gene>
    <name evidence="1" type="ORF">PNOK_0450600</name>
</gene>
<proteinExistence type="predicted"/>
<dbReference type="AlphaFoldDB" id="A0A286UJ04"/>
<protein>
    <recommendedName>
        <fullName evidence="3">F-box domain-containing protein</fullName>
    </recommendedName>
</protein>
<dbReference type="Proteomes" id="UP000217199">
    <property type="component" value="Unassembled WGS sequence"/>
</dbReference>
<sequence length="554" mass="64302">MSYYHTANQLPHEILLSIFSELCPEHEFLNNTYPWLPKEKGAPGPRSPHQDVQALDWHQSTRNFREIARVCRTWWSAAMPILYSNVAIRHIGQLPSLIRTLERTSKFHFRTSDDSTFDRNGSEDSEVYLKYGYGVWIKRIHIVTFVPREWFSLYRMQLLRLFDLCPSLQSFSHRPALDNRIPMEYRATILHVLTHRVPQHLKKTRELTVSDIMLDERDMGLLKNLSLFHCLTQLEIEIRSIYDSQGLANGPTSLLEDEGQLPDNLEIVLSTLETLVLRITDYRDYLRLNKLTKLFSFPSLHHLTIDCYLYYGPNNLPVTQIELLLFTYGSQLLTLYFGFGFKGSIEMTNLYRLTSNCPKLTHVAYSTKNFSIDASAEDSPLSQPPTIYTSLQHVTLLIHRPLQTFLKKYDARNLNNQLLSFSDRSTFPCLSSISVVDPCWKGNDPLIKNLHFHHFLSQRSISALSKVGIQLWCHHGLSEAWPYQPIDEISLEDYHDDESSEVEDEPLFSDSLSSDGEFDAKGFPYDTFPLPDKMVELREGELLRVFKNIQEWMG</sequence>